<keyword evidence="2" id="KW-1185">Reference proteome</keyword>
<dbReference type="Proteomes" id="UP000701702">
    <property type="component" value="Unassembled WGS sequence"/>
</dbReference>
<reference evidence="1 2" key="1">
    <citation type="submission" date="2021-08" db="EMBL/GenBank/DDBJ databases">
        <authorList>
            <person name="Peeters C."/>
        </authorList>
    </citation>
    <scope>NUCLEOTIDE SEQUENCE [LARGE SCALE GENOMIC DNA]</scope>
    <source>
        <strain evidence="1 2">LMG 23994</strain>
    </source>
</reference>
<gene>
    <name evidence="1" type="ORF">LMG23994_05393</name>
</gene>
<dbReference type="EMBL" id="CAJZAF010000037">
    <property type="protein sequence ID" value="CAG9184454.1"/>
    <property type="molecule type" value="Genomic_DNA"/>
</dbReference>
<organism evidence="1 2">
    <name type="scientific">Cupriavidus pinatubonensis</name>
    <dbReference type="NCBI Taxonomy" id="248026"/>
    <lineage>
        <taxon>Bacteria</taxon>
        <taxon>Pseudomonadati</taxon>
        <taxon>Pseudomonadota</taxon>
        <taxon>Betaproteobacteria</taxon>
        <taxon>Burkholderiales</taxon>
        <taxon>Burkholderiaceae</taxon>
        <taxon>Cupriavidus</taxon>
    </lineage>
</organism>
<evidence type="ECO:0000313" key="2">
    <source>
        <dbReference type="Proteomes" id="UP000701702"/>
    </source>
</evidence>
<accession>A0ABN7ZK24</accession>
<comment type="caution">
    <text evidence="1">The sequence shown here is derived from an EMBL/GenBank/DDBJ whole genome shotgun (WGS) entry which is preliminary data.</text>
</comment>
<sequence>MHCPANGLTGQRLAFRLQTRIGHGRRKLAMAMPAGSPAKLLAIPEKHEDRDAMQPEAPAKVGMRVDIGMQPVQVQRADRLRIRSYV</sequence>
<protein>
    <submittedName>
        <fullName evidence="1">Uncharacterized protein</fullName>
    </submittedName>
</protein>
<name>A0ABN7ZK24_9BURK</name>
<evidence type="ECO:0000313" key="1">
    <source>
        <dbReference type="EMBL" id="CAG9184454.1"/>
    </source>
</evidence>
<proteinExistence type="predicted"/>